<dbReference type="KEGG" id="hra:EI982_14415"/>
<keyword evidence="3" id="KW-1185">Reference proteome</keyword>
<dbReference type="RefSeq" id="WP_157690349.1">
    <property type="nucleotide sequence ID" value="NZ_CP034345.1"/>
</dbReference>
<dbReference type="GeneID" id="43370761"/>
<feature type="compositionally biased region" description="Low complexity" evidence="1">
    <location>
        <begin position="816"/>
        <end position="847"/>
    </location>
</feature>
<dbReference type="EMBL" id="CP034345">
    <property type="protein sequence ID" value="QGX95891.1"/>
    <property type="molecule type" value="Genomic_DNA"/>
</dbReference>
<feature type="region of interest" description="Disordered" evidence="1">
    <location>
        <begin position="816"/>
        <end position="859"/>
    </location>
</feature>
<protein>
    <recommendedName>
        <fullName evidence="4">PGF-CTERM sorting domain-containing protein</fullName>
    </recommendedName>
</protein>
<evidence type="ECO:0000256" key="1">
    <source>
        <dbReference type="SAM" id="MobiDB-lite"/>
    </source>
</evidence>
<organism evidence="2 3">
    <name type="scientific">Haloplanus rallus</name>
    <dbReference type="NCBI Taxonomy" id="1816183"/>
    <lineage>
        <taxon>Archaea</taxon>
        <taxon>Methanobacteriati</taxon>
        <taxon>Methanobacteriota</taxon>
        <taxon>Stenosarchaea group</taxon>
        <taxon>Halobacteria</taxon>
        <taxon>Halobacteriales</taxon>
        <taxon>Haloferacaceae</taxon>
        <taxon>Haloplanus</taxon>
    </lineage>
</organism>
<dbReference type="OrthoDB" id="242828at2157"/>
<evidence type="ECO:0008006" key="4">
    <source>
        <dbReference type="Google" id="ProtNLM"/>
    </source>
</evidence>
<dbReference type="AlphaFoldDB" id="A0A6B9FBS7"/>
<dbReference type="Proteomes" id="UP000428325">
    <property type="component" value="Chromosome"/>
</dbReference>
<feature type="compositionally biased region" description="Low complexity" evidence="1">
    <location>
        <begin position="588"/>
        <end position="608"/>
    </location>
</feature>
<sequence length="892" mass="89572">MIDRRGTLPVVGLTALVLVAVPAAGAGVGFGEANVSPTAVSTGATTTVDLSVNATGVNTGDGTTGANVTVSAPAALDLSGATTTASATTPNATGVTATVDAGTNAVVVSWDDDGGIATETVSVSVSVDGVAVGRTGDHEVTATVDADGDGTTDASGTVGTVTATATDSDRSVTTAGSTLYLGEEDVDLTGLDGAARAGEDDRFYGVGGDAEGGVATVDDAATADVSLGNGFTAGTYAFAAGGPRAFSVDRPNVTAVELYVGDTASGTEVSGSSVPRSVGTLTVDPTFDFAAADEARVTVEDGDGLNLTGELVDDPTVASDDGTVTMDVSELSTGTYTIRVEGATDLDHVNGSTTVRIRPEARTVSLSRTRVVHGESTVATVSGAPGATRYVRLSGDALRDGQSVTVPTANAVFGGAEGLVFVDADDAANVIYAVVSLDEDGFARVKIGTDRLAEGDHDVAVARDATADDEATVPLTVADRDVSVTPARSTLAVGETVTVSGTARGADDVKLYAAVGGEYAPLYEDDDELAEARVRNDGSWTVDLDTRSVLTVPGRYRIVALPDPGDDRLGSTTRLSESTVEDVDDRGTTTVRTVDPSPSASASRSYAATGTDDDVRITGRAPGPAETVRLHVVGPRGAVDSRDVSVDDDDGFDVDYTAFDETGTYRLLVVTAGRDGTFGADGDATTAVEAELSGSETRREAIAILRDAYGGAGVDDRLVALNVTAADPRVGIAAVRERDGGLVVSGTSNRENGTVVLLDLRDGSRTVAAADATVNASGRWRTAVDATALDAGRYTLHAEIPEANDERTVEVGTAPTATAAPAGTPTPDSAGAGAATPTSTPTATPAGATGGTAGATERANRAETTGDGAGFGVGPALLTWVVACLVAAGRRR</sequence>
<gene>
    <name evidence="2" type="ORF">EI982_14415</name>
</gene>
<evidence type="ECO:0000313" key="3">
    <source>
        <dbReference type="Proteomes" id="UP000428325"/>
    </source>
</evidence>
<reference evidence="2 3" key="1">
    <citation type="submission" date="2018-12" db="EMBL/GenBank/DDBJ databases">
        <title>Complete genome sequence of Haloplanus rallus MBLA0036.</title>
        <authorList>
            <person name="Nam Y.-d."/>
            <person name="Kang J."/>
            <person name="Chung W.-H."/>
            <person name="Park Y.S."/>
        </authorList>
    </citation>
    <scope>NUCLEOTIDE SEQUENCE [LARGE SCALE GENOMIC DNA]</scope>
    <source>
        <strain evidence="2 3">MBLA0036</strain>
    </source>
</reference>
<name>A0A6B9FBS7_9EURY</name>
<feature type="region of interest" description="Disordered" evidence="1">
    <location>
        <begin position="563"/>
        <end position="623"/>
    </location>
</feature>
<proteinExistence type="predicted"/>
<accession>A0A6B9FBS7</accession>
<evidence type="ECO:0000313" key="2">
    <source>
        <dbReference type="EMBL" id="QGX95891.1"/>
    </source>
</evidence>